<dbReference type="EMBL" id="JANIEX010001856">
    <property type="protein sequence ID" value="KAJ3553875.1"/>
    <property type="molecule type" value="Genomic_DNA"/>
</dbReference>
<keyword evidence="3" id="KW-1185">Reference proteome</keyword>
<evidence type="ECO:0000313" key="3">
    <source>
        <dbReference type="Proteomes" id="UP001213000"/>
    </source>
</evidence>
<evidence type="ECO:0000313" key="2">
    <source>
        <dbReference type="EMBL" id="KAJ3553875.1"/>
    </source>
</evidence>
<proteinExistence type="predicted"/>
<name>A0AAD5VG54_9AGAR</name>
<organism evidence="2 3">
    <name type="scientific">Leucocoprinus birnbaumii</name>
    <dbReference type="NCBI Taxonomy" id="56174"/>
    <lineage>
        <taxon>Eukaryota</taxon>
        <taxon>Fungi</taxon>
        <taxon>Dikarya</taxon>
        <taxon>Basidiomycota</taxon>
        <taxon>Agaricomycotina</taxon>
        <taxon>Agaricomycetes</taxon>
        <taxon>Agaricomycetidae</taxon>
        <taxon>Agaricales</taxon>
        <taxon>Agaricineae</taxon>
        <taxon>Agaricaceae</taxon>
        <taxon>Leucocoprinus</taxon>
    </lineage>
</organism>
<comment type="caution">
    <text evidence="2">The sequence shown here is derived from an EMBL/GenBank/DDBJ whole genome shotgun (WGS) entry which is preliminary data.</text>
</comment>
<sequence length="82" mass="8571">MSTFNNSSKSSVGDDSVKGQSHIAITPLCPSAPRPSLVSLPPVTGIEGSSDVRSGGEDVLANALLLRRDDGDNDPPPFVYLF</sequence>
<protein>
    <submittedName>
        <fullName evidence="2">Uncharacterized protein</fullName>
    </submittedName>
</protein>
<feature type="region of interest" description="Disordered" evidence="1">
    <location>
        <begin position="24"/>
        <end position="54"/>
    </location>
</feature>
<accession>A0AAD5VG54</accession>
<dbReference type="AlphaFoldDB" id="A0AAD5VG54"/>
<evidence type="ECO:0000256" key="1">
    <source>
        <dbReference type="SAM" id="MobiDB-lite"/>
    </source>
</evidence>
<reference evidence="2" key="1">
    <citation type="submission" date="2022-07" db="EMBL/GenBank/DDBJ databases">
        <title>Genome Sequence of Leucocoprinus birnbaumii.</title>
        <authorList>
            <person name="Buettner E."/>
        </authorList>
    </citation>
    <scope>NUCLEOTIDE SEQUENCE</scope>
    <source>
        <strain evidence="2">VT141</strain>
    </source>
</reference>
<dbReference type="Proteomes" id="UP001213000">
    <property type="component" value="Unassembled WGS sequence"/>
</dbReference>
<gene>
    <name evidence="2" type="ORF">NP233_g12545</name>
</gene>